<feature type="region of interest" description="Disordered" evidence="2">
    <location>
        <begin position="590"/>
        <end position="647"/>
    </location>
</feature>
<dbReference type="Gene3D" id="3.30.160.60">
    <property type="entry name" value="Classic Zinc Finger"/>
    <property type="match status" value="2"/>
</dbReference>
<feature type="compositionally biased region" description="Polar residues" evidence="2">
    <location>
        <begin position="321"/>
        <end position="351"/>
    </location>
</feature>
<protein>
    <recommendedName>
        <fullName evidence="3">C2H2-type domain-containing protein</fullName>
    </recommendedName>
</protein>
<feature type="compositionally biased region" description="Polar residues" evidence="2">
    <location>
        <begin position="386"/>
        <end position="428"/>
    </location>
</feature>
<feature type="region of interest" description="Disordered" evidence="2">
    <location>
        <begin position="865"/>
        <end position="886"/>
    </location>
</feature>
<dbReference type="SMART" id="SM00355">
    <property type="entry name" value="ZnF_C2H2"/>
    <property type="match status" value="2"/>
</dbReference>
<keyword evidence="1" id="KW-0862">Zinc</keyword>
<feature type="compositionally biased region" description="Polar residues" evidence="2">
    <location>
        <begin position="11"/>
        <end position="21"/>
    </location>
</feature>
<feature type="compositionally biased region" description="Polar residues" evidence="2">
    <location>
        <begin position="366"/>
        <end position="378"/>
    </location>
</feature>
<dbReference type="InterPro" id="IPR059009">
    <property type="entry name" value="Znf_C2H2_17_1st"/>
</dbReference>
<feature type="compositionally biased region" description="Gly residues" evidence="2">
    <location>
        <begin position="876"/>
        <end position="886"/>
    </location>
</feature>
<evidence type="ECO:0000313" key="5">
    <source>
        <dbReference type="Proteomes" id="UP001274830"/>
    </source>
</evidence>
<dbReference type="EMBL" id="JAUTXT010000025">
    <property type="protein sequence ID" value="KAK3673406.1"/>
    <property type="molecule type" value="Genomic_DNA"/>
</dbReference>
<dbReference type="AlphaFoldDB" id="A0AAE0WKI5"/>
<feature type="region of interest" description="Disordered" evidence="2">
    <location>
        <begin position="526"/>
        <end position="553"/>
    </location>
</feature>
<dbReference type="Pfam" id="PF26177">
    <property type="entry name" value="zf_C2H2_17_1st"/>
    <property type="match status" value="1"/>
</dbReference>
<sequence>MPSLTLAGEQESGTTKLKGSATSLSGCSRSLSHFPAPPTTLSTSALANSSSPHVTLRVLALVKGICRRFAKRAPSERTRKVQGRKTIGKDFCPDLESQAYAEIDKYLGKKVVYPHLRKTKIDDRRSQGVESILDLLDNAIHDQGNGLIAVAKDHSGFLDRRTEFKVSKLSLQELVALFVGVKQLFSQLSERSLVKGDEVLVPDLDDLSLANLEHLLLCLLHVLLRALASEALGQPHQHLLDCQKDRSVHSEEWFFEYPNAQHPLSTTWPWSLRPSLAVLWGVCWMFYDRPVHLDNEGNLRNDLGEEVVPADIVRLHQGLTQFRQTPAATGNQTSRPERQTQNMLAMSQQPGRSLMPDRPGFHHYSPRSSYPHDSTQNHHTTRPNRDSTLLPTAAATSRRNRQRSQNTDARGYRSQNTNTIGTAASNSPDAAWLDSGAAGIWQPDGLPQSHNPPSRHFITSAIRPYAHPGQPSQQSQSQSYVGFGLPQDNNPIWEGTSNSYLSHLYPPTSQAFPNMAEVATPMVSASTHQITSHRGDHSPHDPNQHQGMHDPALMGRKRSHDEMMNQNMDQADSHQNTMQMLRNEMESQNAVYPEPPDHADYPQPALQGRTSEQDRNAQDSGQDEDQSDSPQRARTIRRGDPPKNAEGQMICTYADGCAAEIFDRKCEWGKHMDKHDRPYKCGDPDCAKMQGFTYSGGLLRHEREVHHKHGGPKATLRCPVAECKRHLGKGFTRKENLNEHVRRVHDGKVPEAPQPTTLQDELENALAGAEQGADQTTDPQLPTSMPFPDPSSEHYQVETAQMAKRQRTDDGSDDSSELEQLQLQNARLRAENAVQGDRIREMETREAIREARLAQLELFFGGMQQPIPDQQEDQEGAGGKVDAGMA</sequence>
<dbReference type="Pfam" id="PF26176">
    <property type="entry name" value="zf_C2H2_17_2"/>
    <property type="match status" value="1"/>
</dbReference>
<proteinExistence type="predicted"/>
<comment type="caution">
    <text evidence="4">The sequence shown here is derived from an EMBL/GenBank/DDBJ whole genome shotgun (WGS) entry which is preliminary data.</text>
</comment>
<feature type="compositionally biased region" description="Basic and acidic residues" evidence="2">
    <location>
        <begin position="533"/>
        <end position="543"/>
    </location>
</feature>
<feature type="compositionally biased region" description="Polar residues" evidence="2">
    <location>
        <begin position="773"/>
        <end position="783"/>
    </location>
</feature>
<dbReference type="InterPro" id="IPR013087">
    <property type="entry name" value="Znf_C2H2_type"/>
</dbReference>
<keyword evidence="1" id="KW-0479">Metal-binding</keyword>
<feature type="region of interest" description="Disordered" evidence="2">
    <location>
        <begin position="321"/>
        <end position="486"/>
    </location>
</feature>
<dbReference type="InterPro" id="IPR059095">
    <property type="entry name" value="Znf_C2H2_17_2nd"/>
</dbReference>
<evidence type="ECO:0000256" key="1">
    <source>
        <dbReference type="PROSITE-ProRule" id="PRU00042"/>
    </source>
</evidence>
<feature type="domain" description="C2H2-type" evidence="3">
    <location>
        <begin position="721"/>
        <end position="750"/>
    </location>
</feature>
<organism evidence="4 5">
    <name type="scientific">Recurvomyces mirabilis</name>
    <dbReference type="NCBI Taxonomy" id="574656"/>
    <lineage>
        <taxon>Eukaryota</taxon>
        <taxon>Fungi</taxon>
        <taxon>Dikarya</taxon>
        <taxon>Ascomycota</taxon>
        <taxon>Pezizomycotina</taxon>
        <taxon>Dothideomycetes</taxon>
        <taxon>Dothideomycetidae</taxon>
        <taxon>Mycosphaerellales</taxon>
        <taxon>Teratosphaeriaceae</taxon>
        <taxon>Recurvomyces</taxon>
    </lineage>
</organism>
<keyword evidence="1" id="KW-0863">Zinc-finger</keyword>
<feature type="region of interest" description="Disordered" evidence="2">
    <location>
        <begin position="1"/>
        <end position="21"/>
    </location>
</feature>
<dbReference type="Proteomes" id="UP001274830">
    <property type="component" value="Unassembled WGS sequence"/>
</dbReference>
<gene>
    <name evidence="4" type="ORF">LTR78_006639</name>
</gene>
<dbReference type="PROSITE" id="PS50157">
    <property type="entry name" value="ZINC_FINGER_C2H2_2"/>
    <property type="match status" value="1"/>
</dbReference>
<name>A0AAE0WKI5_9PEZI</name>
<dbReference type="GO" id="GO:0008270">
    <property type="term" value="F:zinc ion binding"/>
    <property type="evidence" value="ECO:0007669"/>
    <property type="project" value="UniProtKB-KW"/>
</dbReference>
<evidence type="ECO:0000313" key="4">
    <source>
        <dbReference type="EMBL" id="KAK3673406.1"/>
    </source>
</evidence>
<keyword evidence="5" id="KW-1185">Reference proteome</keyword>
<evidence type="ECO:0000259" key="3">
    <source>
        <dbReference type="PROSITE" id="PS50157"/>
    </source>
</evidence>
<accession>A0AAE0WKI5</accession>
<feature type="region of interest" description="Disordered" evidence="2">
    <location>
        <begin position="766"/>
        <end position="817"/>
    </location>
</feature>
<reference evidence="4" key="1">
    <citation type="submission" date="2023-07" db="EMBL/GenBank/DDBJ databases">
        <title>Black Yeasts Isolated from many extreme environments.</title>
        <authorList>
            <person name="Coleine C."/>
            <person name="Stajich J.E."/>
            <person name="Selbmann L."/>
        </authorList>
    </citation>
    <scope>NUCLEOTIDE SEQUENCE</scope>
    <source>
        <strain evidence="4">CCFEE 5485</strain>
    </source>
</reference>
<evidence type="ECO:0000256" key="2">
    <source>
        <dbReference type="SAM" id="MobiDB-lite"/>
    </source>
</evidence>